<proteinExistence type="predicted"/>
<accession>A0A6C0IRX3</accession>
<organism evidence="2">
    <name type="scientific">viral metagenome</name>
    <dbReference type="NCBI Taxonomy" id="1070528"/>
    <lineage>
        <taxon>unclassified sequences</taxon>
        <taxon>metagenomes</taxon>
        <taxon>organismal metagenomes</taxon>
    </lineage>
</organism>
<dbReference type="EMBL" id="MN740240">
    <property type="protein sequence ID" value="QHT95519.1"/>
    <property type="molecule type" value="Genomic_DNA"/>
</dbReference>
<protein>
    <submittedName>
        <fullName evidence="2">Uncharacterized protein</fullName>
    </submittedName>
</protein>
<feature type="compositionally biased region" description="Basic and acidic residues" evidence="1">
    <location>
        <begin position="288"/>
        <end position="297"/>
    </location>
</feature>
<evidence type="ECO:0000313" key="2">
    <source>
        <dbReference type="EMBL" id="QHT95519.1"/>
    </source>
</evidence>
<feature type="region of interest" description="Disordered" evidence="1">
    <location>
        <begin position="286"/>
        <end position="306"/>
    </location>
</feature>
<evidence type="ECO:0000256" key="1">
    <source>
        <dbReference type="SAM" id="MobiDB-lite"/>
    </source>
</evidence>
<reference evidence="2" key="1">
    <citation type="journal article" date="2020" name="Nature">
        <title>Giant virus diversity and host interactions through global metagenomics.</title>
        <authorList>
            <person name="Schulz F."/>
            <person name="Roux S."/>
            <person name="Paez-Espino D."/>
            <person name="Jungbluth S."/>
            <person name="Walsh D.A."/>
            <person name="Denef V.J."/>
            <person name="McMahon K.D."/>
            <person name="Konstantinidis K.T."/>
            <person name="Eloe-Fadrosh E.A."/>
            <person name="Kyrpides N.C."/>
            <person name="Woyke T."/>
        </authorList>
    </citation>
    <scope>NUCLEOTIDE SEQUENCE</scope>
    <source>
        <strain evidence="2">GVMAG-M-3300024261-8</strain>
    </source>
</reference>
<name>A0A6C0IRX3_9ZZZZ</name>
<sequence>MDSYFKKLEQLSGEYRELYVICKKLDTYSTTYLTSTSYHYGITYTVRNLKRHLEGQLETISLQIRKNIVTENVHYEMLIHVNKDIKCGLKRYQFRSKYKKQKKSDKIFQNKYVPTDIKRYICSFLGSRDAFSLKLAHAIPNPYKYKHILDKMTLSQLRKLPYVFTYRWETFNSIKTCMDRVRKSSKKKDLIDEIVNNINKLASRFKGYTISQETIQSIEAEKRYRYSYESIEEKLCGSSYSDLARCSLLYDSYYIPTEYASEYLQILKILDTHAYEMNQNLKKKKAKLEKDKKDKKQVSKIKNTVT</sequence>
<dbReference type="AlphaFoldDB" id="A0A6C0IRX3"/>